<organism evidence="2 3">
    <name type="scientific">Amycolatopsis eburnea</name>
    <dbReference type="NCBI Taxonomy" id="2267691"/>
    <lineage>
        <taxon>Bacteria</taxon>
        <taxon>Bacillati</taxon>
        <taxon>Actinomycetota</taxon>
        <taxon>Actinomycetes</taxon>
        <taxon>Pseudonocardiales</taxon>
        <taxon>Pseudonocardiaceae</taxon>
        <taxon>Amycolatopsis</taxon>
    </lineage>
</organism>
<proteinExistence type="predicted"/>
<dbReference type="AlphaFoldDB" id="A0A427T7H6"/>
<keyword evidence="1" id="KW-0812">Transmembrane</keyword>
<sequence length="348" mass="36618">MSRPVRIPADVDRPDRVLGPLTARQLTILGVTGLLLYALYGATRSVLPLPLFLLVAVPVGLAITVVALGRRDGVPLDRLLVAAVRQRCAPRRRVSAPEGIGPVPAWLAAESEEDDVAPTPLELPARGVDDGVNAGVVDLGDDGLAVIAACSTVNFSLRTPAEQEALVSSFARYLHSLTAPVQFLVRAERLDLAPQIAQLRDRARGLPHPALEAAALDHADYLAQLGQHADLLRRQVLLVLREPTRPAVVDSVSSTLGLLRRRSAAPAADGPARQAAEQRLVRRLNEAVELLTAAGIVVTALDAATATGVLAAACNPDTFLPPSAALAGAGDIVTAAPITDLYDDYEGR</sequence>
<keyword evidence="1" id="KW-1133">Transmembrane helix</keyword>
<dbReference type="OrthoDB" id="3354527at2"/>
<keyword evidence="1" id="KW-0472">Membrane</keyword>
<dbReference type="RefSeq" id="WP_125311144.1">
    <property type="nucleotide sequence ID" value="NZ_RSEC01000048.1"/>
</dbReference>
<keyword evidence="3" id="KW-1185">Reference proteome</keyword>
<feature type="transmembrane region" description="Helical" evidence="1">
    <location>
        <begin position="21"/>
        <end position="40"/>
    </location>
</feature>
<evidence type="ECO:0000313" key="3">
    <source>
        <dbReference type="Proteomes" id="UP000267081"/>
    </source>
</evidence>
<reference evidence="2 3" key="1">
    <citation type="submission" date="2018-12" db="EMBL/GenBank/DDBJ databases">
        <title>Amycolatopsis eburnea sp. nov. actinomycete associate with arbuscular mycorrhiza fungal spore.</title>
        <authorList>
            <person name="Lumyong S."/>
            <person name="Chaiya L."/>
        </authorList>
    </citation>
    <scope>NUCLEOTIDE SEQUENCE [LARGE SCALE GENOMIC DNA]</scope>
    <source>
        <strain evidence="2 3">GLM-1</strain>
    </source>
</reference>
<evidence type="ECO:0000256" key="1">
    <source>
        <dbReference type="SAM" id="Phobius"/>
    </source>
</evidence>
<protein>
    <submittedName>
        <fullName evidence="2">PrgI family protein</fullName>
    </submittedName>
</protein>
<name>A0A427T7H6_9PSEU</name>
<dbReference type="InterPro" id="IPR024414">
    <property type="entry name" value="Uncharacterised_PrgI"/>
</dbReference>
<evidence type="ECO:0000313" key="2">
    <source>
        <dbReference type="EMBL" id="RSD16306.1"/>
    </source>
</evidence>
<dbReference type="EMBL" id="RSEC01000048">
    <property type="protein sequence ID" value="RSD16306.1"/>
    <property type="molecule type" value="Genomic_DNA"/>
</dbReference>
<dbReference type="Pfam" id="PF12666">
    <property type="entry name" value="PrgI"/>
    <property type="match status" value="1"/>
</dbReference>
<dbReference type="Proteomes" id="UP000267081">
    <property type="component" value="Unassembled WGS sequence"/>
</dbReference>
<feature type="transmembrane region" description="Helical" evidence="1">
    <location>
        <begin position="46"/>
        <end position="68"/>
    </location>
</feature>
<comment type="caution">
    <text evidence="2">The sequence shown here is derived from an EMBL/GenBank/DDBJ whole genome shotgun (WGS) entry which is preliminary data.</text>
</comment>
<gene>
    <name evidence="2" type="ORF">EIY87_21850</name>
</gene>
<accession>A0A427T7H6</accession>